<gene>
    <name evidence="4" type="ORF">HELGO_WM14446</name>
</gene>
<accession>A0A6S6STJ6</accession>
<evidence type="ECO:0000256" key="2">
    <source>
        <dbReference type="PROSITE-ProRule" id="PRU00169"/>
    </source>
</evidence>
<dbReference type="EMBL" id="CACVAR010000149">
    <property type="protein sequence ID" value="CAA6806277.1"/>
    <property type="molecule type" value="Genomic_DNA"/>
</dbReference>
<name>A0A6S6STJ6_9BACT</name>
<dbReference type="AlphaFoldDB" id="A0A6S6STJ6"/>
<dbReference type="PROSITE" id="PS50110">
    <property type="entry name" value="RESPONSE_REGULATORY"/>
    <property type="match status" value="1"/>
</dbReference>
<organism evidence="4">
    <name type="scientific">uncultured Sulfurovum sp</name>
    <dbReference type="NCBI Taxonomy" id="269237"/>
    <lineage>
        <taxon>Bacteria</taxon>
        <taxon>Pseudomonadati</taxon>
        <taxon>Campylobacterota</taxon>
        <taxon>Epsilonproteobacteria</taxon>
        <taxon>Campylobacterales</taxon>
        <taxon>Sulfurovaceae</taxon>
        <taxon>Sulfurovum</taxon>
        <taxon>environmental samples</taxon>
    </lineage>
</organism>
<feature type="modified residue" description="4-aspartylphosphate" evidence="2">
    <location>
        <position position="64"/>
    </location>
</feature>
<feature type="domain" description="Response regulatory" evidence="3">
    <location>
        <begin position="15"/>
        <end position="129"/>
    </location>
</feature>
<dbReference type="Gene3D" id="3.40.50.2300">
    <property type="match status" value="1"/>
</dbReference>
<dbReference type="GO" id="GO:0000155">
    <property type="term" value="F:phosphorelay sensor kinase activity"/>
    <property type="evidence" value="ECO:0007669"/>
    <property type="project" value="TreeGrafter"/>
</dbReference>
<evidence type="ECO:0000256" key="1">
    <source>
        <dbReference type="ARBA" id="ARBA00022553"/>
    </source>
</evidence>
<sequence>MFVIKGIAMYLNEITILYVEDELETQEVIKEILNRVCKEVFIASDGVEGLEVYKDKEPDIVLSDIVMPNMNGIEMCQKIKEINPNQLIGLFTAYNEPEFKAQASELKIDSYIMKPFDDKQFFSALNYMAMAFHTDLNISKEL</sequence>
<protein>
    <submittedName>
        <fullName evidence="4">Two-component response regulator vanRB</fullName>
    </submittedName>
</protein>
<proteinExistence type="predicted"/>
<dbReference type="Pfam" id="PF00072">
    <property type="entry name" value="Response_reg"/>
    <property type="match status" value="1"/>
</dbReference>
<dbReference type="InterPro" id="IPR001789">
    <property type="entry name" value="Sig_transdc_resp-reg_receiver"/>
</dbReference>
<evidence type="ECO:0000313" key="4">
    <source>
        <dbReference type="EMBL" id="CAA6806277.1"/>
    </source>
</evidence>
<evidence type="ECO:0000259" key="3">
    <source>
        <dbReference type="PROSITE" id="PS50110"/>
    </source>
</evidence>
<reference evidence="4" key="1">
    <citation type="submission" date="2020-01" db="EMBL/GenBank/DDBJ databases">
        <authorList>
            <person name="Meier V. D."/>
            <person name="Meier V D."/>
        </authorList>
    </citation>
    <scope>NUCLEOTIDE SEQUENCE</scope>
    <source>
        <strain evidence="4">HLG_WM_MAG_03</strain>
    </source>
</reference>
<dbReference type="InterPro" id="IPR011006">
    <property type="entry name" value="CheY-like_superfamily"/>
</dbReference>
<keyword evidence="1 2" id="KW-0597">Phosphoprotein</keyword>
<dbReference type="SUPFAM" id="SSF52172">
    <property type="entry name" value="CheY-like"/>
    <property type="match status" value="1"/>
</dbReference>
<dbReference type="PANTHER" id="PTHR43547:SF2">
    <property type="entry name" value="HYBRID SIGNAL TRANSDUCTION HISTIDINE KINASE C"/>
    <property type="match status" value="1"/>
</dbReference>
<dbReference type="SMART" id="SM00448">
    <property type="entry name" value="REC"/>
    <property type="match status" value="1"/>
</dbReference>
<dbReference type="PANTHER" id="PTHR43547">
    <property type="entry name" value="TWO-COMPONENT HISTIDINE KINASE"/>
    <property type="match status" value="1"/>
</dbReference>